<keyword evidence="2" id="KW-1185">Reference proteome</keyword>
<accession>A0A931D335</accession>
<evidence type="ECO:0000313" key="1">
    <source>
        <dbReference type="EMBL" id="MBG0836729.1"/>
    </source>
</evidence>
<reference evidence="1" key="1">
    <citation type="submission" date="2020-07" db="EMBL/GenBank/DDBJ databases">
        <title>Pseudomonas chaetoceroseae sp. nov., a new member of the Pseudomonas oleovorans group isolated from a culture of Chaetoceros calcitrans.</title>
        <authorList>
            <person name="Girard L."/>
            <person name="Lood C."/>
            <person name="De Mot R."/>
            <person name="Baudart J."/>
        </authorList>
    </citation>
    <scope>NUCLEOTIDE SEQUENCE</scope>
    <source>
        <strain evidence="1">536</strain>
    </source>
</reference>
<dbReference type="EMBL" id="JACFYX010000016">
    <property type="protein sequence ID" value="MBG0836729.1"/>
    <property type="molecule type" value="Genomic_DNA"/>
</dbReference>
<protein>
    <submittedName>
        <fullName evidence="1">Uncharacterized protein</fullName>
    </submittedName>
</protein>
<gene>
    <name evidence="1" type="ORF">H3221_16580</name>
</gene>
<sequence length="145" mass="15317">MPIDMQSAIVAELIACLGAVESFGGLVFEDGVLRVLDEADASLPDDFIVIQPGSTEEVERVGTGSVRERVTLNITAVTKQRGFAPVLRGARLGIKAATGGSKAGLAVQGVQLAGYLTETPMPPGEGRRWACHVMPLQVTYIQPLK</sequence>
<proteinExistence type="predicted"/>
<evidence type="ECO:0000313" key="2">
    <source>
        <dbReference type="Proteomes" id="UP000596932"/>
    </source>
</evidence>
<dbReference type="AlphaFoldDB" id="A0A931D335"/>
<dbReference type="Proteomes" id="UP000596932">
    <property type="component" value="Unassembled WGS sequence"/>
</dbReference>
<name>A0A931D335_9PSED</name>
<organism evidence="1 2">
    <name type="scientific">Pseudomonas chaetocerotis</name>
    <dbReference type="NCBI Taxonomy" id="2758695"/>
    <lineage>
        <taxon>Bacteria</taxon>
        <taxon>Pseudomonadati</taxon>
        <taxon>Pseudomonadota</taxon>
        <taxon>Gammaproteobacteria</taxon>
        <taxon>Pseudomonadales</taxon>
        <taxon>Pseudomonadaceae</taxon>
        <taxon>Pseudomonas</taxon>
    </lineage>
</organism>
<comment type="caution">
    <text evidence="1">The sequence shown here is derived from an EMBL/GenBank/DDBJ whole genome shotgun (WGS) entry which is preliminary data.</text>
</comment>